<dbReference type="KEGG" id="lcd:clem_01200"/>
<accession>A0A222NZ00</accession>
<proteinExistence type="predicted"/>
<name>A0A222NZ00_9GAMM</name>
<dbReference type="EMBL" id="CP016397">
    <property type="protein sequence ID" value="ASQ44806.1"/>
    <property type="molecule type" value="Genomic_DNA"/>
</dbReference>
<sequence>MMSRLKELEAENSRLKKMYAEERFKAEILKEAIEKSSNTVSSA</sequence>
<evidence type="ECO:0008006" key="3">
    <source>
        <dbReference type="Google" id="ProtNLM"/>
    </source>
</evidence>
<dbReference type="Proteomes" id="UP000201728">
    <property type="component" value="Chromosome"/>
</dbReference>
<reference evidence="2" key="1">
    <citation type="submission" date="2016-07" db="EMBL/GenBank/DDBJ databases">
        <authorList>
            <person name="Florea S."/>
            <person name="Webb J.S."/>
            <person name="Jaromczyk J."/>
            <person name="Schardl C.L."/>
        </authorList>
    </citation>
    <scope>NUCLEOTIDE SEQUENCE [LARGE SCALE GENOMIC DNA]</scope>
    <source>
        <strain evidence="2">CDC-D5610</strain>
    </source>
</reference>
<evidence type="ECO:0000313" key="2">
    <source>
        <dbReference type="Proteomes" id="UP000201728"/>
    </source>
</evidence>
<dbReference type="AlphaFoldDB" id="A0A222NZ00"/>
<evidence type="ECO:0000313" key="1">
    <source>
        <dbReference type="EMBL" id="ASQ44806.1"/>
    </source>
</evidence>
<keyword evidence="2" id="KW-1185">Reference proteome</keyword>
<organism evidence="1 2">
    <name type="scientific">Legionella clemsonensis</name>
    <dbReference type="NCBI Taxonomy" id="1867846"/>
    <lineage>
        <taxon>Bacteria</taxon>
        <taxon>Pseudomonadati</taxon>
        <taxon>Pseudomonadota</taxon>
        <taxon>Gammaproteobacteria</taxon>
        <taxon>Legionellales</taxon>
        <taxon>Legionellaceae</taxon>
        <taxon>Legionella</taxon>
    </lineage>
</organism>
<protein>
    <recommendedName>
        <fullName evidence="3">Transposase</fullName>
    </recommendedName>
</protein>
<gene>
    <name evidence="1" type="ORF">clem_01200</name>
</gene>